<evidence type="ECO:0000313" key="2">
    <source>
        <dbReference type="Proteomes" id="UP000823617"/>
    </source>
</evidence>
<organism evidence="1 2">
    <name type="scientific">Candidatus Cryptobacteroides intestinigallinarum</name>
    <dbReference type="NCBI Taxonomy" id="2840767"/>
    <lineage>
        <taxon>Bacteria</taxon>
        <taxon>Pseudomonadati</taxon>
        <taxon>Bacteroidota</taxon>
        <taxon>Bacteroidia</taxon>
        <taxon>Bacteroidales</taxon>
        <taxon>Candidatus Cryptobacteroides</taxon>
    </lineage>
</organism>
<accession>A0A9D9HK35</accession>
<sequence length="161" mass="17557">MKILRKIAIAAAPILVLGLAGVLVRALSAGDGDKSGEKLSPEETVLVFNRYMLSGECDSAERLCTEQMAGHLGRYREVWEELQSQDSVVRSAAGRMLDSVEVHISGTEKADNGRILVYYRISSPVPGPVEKTKVAELAEHKLHGEGGSVWRIEKILDGEEN</sequence>
<evidence type="ECO:0000313" key="1">
    <source>
        <dbReference type="EMBL" id="MBO8455291.1"/>
    </source>
</evidence>
<dbReference type="Proteomes" id="UP000823617">
    <property type="component" value="Unassembled WGS sequence"/>
</dbReference>
<reference evidence="1" key="1">
    <citation type="submission" date="2020-10" db="EMBL/GenBank/DDBJ databases">
        <authorList>
            <person name="Gilroy R."/>
        </authorList>
    </citation>
    <scope>NUCLEOTIDE SEQUENCE</scope>
    <source>
        <strain evidence="1">B1-3475</strain>
    </source>
</reference>
<protein>
    <submittedName>
        <fullName evidence="1">Uncharacterized protein</fullName>
    </submittedName>
</protein>
<gene>
    <name evidence="1" type="ORF">IAC08_02660</name>
</gene>
<proteinExistence type="predicted"/>
<comment type="caution">
    <text evidence="1">The sequence shown here is derived from an EMBL/GenBank/DDBJ whole genome shotgun (WGS) entry which is preliminary data.</text>
</comment>
<dbReference type="EMBL" id="JADIMK010000023">
    <property type="protein sequence ID" value="MBO8455291.1"/>
    <property type="molecule type" value="Genomic_DNA"/>
</dbReference>
<reference evidence="1" key="2">
    <citation type="journal article" date="2021" name="PeerJ">
        <title>Extensive microbial diversity within the chicken gut microbiome revealed by metagenomics and culture.</title>
        <authorList>
            <person name="Gilroy R."/>
            <person name="Ravi A."/>
            <person name="Getino M."/>
            <person name="Pursley I."/>
            <person name="Horton D.L."/>
            <person name="Alikhan N.F."/>
            <person name="Baker D."/>
            <person name="Gharbi K."/>
            <person name="Hall N."/>
            <person name="Watson M."/>
            <person name="Adriaenssens E.M."/>
            <person name="Foster-Nyarko E."/>
            <person name="Jarju S."/>
            <person name="Secka A."/>
            <person name="Antonio M."/>
            <person name="Oren A."/>
            <person name="Chaudhuri R.R."/>
            <person name="La Ragione R."/>
            <person name="Hildebrand F."/>
            <person name="Pallen M.J."/>
        </authorList>
    </citation>
    <scope>NUCLEOTIDE SEQUENCE</scope>
    <source>
        <strain evidence="1">B1-3475</strain>
    </source>
</reference>
<name>A0A9D9HK35_9BACT</name>
<dbReference type="AlphaFoldDB" id="A0A9D9HK35"/>